<dbReference type="Ensembl" id="ENSELUT00000035564.3">
    <property type="protein sequence ID" value="ENSELUP00000024191.3"/>
    <property type="gene ID" value="ENSELUG00000022972.3"/>
</dbReference>
<keyword evidence="3 6" id="KW-0175">Coiled coil</keyword>
<dbReference type="InterPro" id="IPR023393">
    <property type="entry name" value="START-like_dom_sf"/>
</dbReference>
<feature type="compositionally biased region" description="Polar residues" evidence="7">
    <location>
        <begin position="2527"/>
        <end position="2549"/>
    </location>
</feature>
<dbReference type="PROSITE" id="PS50848">
    <property type="entry name" value="START"/>
    <property type="match status" value="1"/>
</dbReference>
<comment type="similarity">
    <text evidence="5">Belongs to the TRAFAC class myosin-kinesin ATPase superfamily. Kinesin family.</text>
</comment>
<evidence type="ECO:0000256" key="5">
    <source>
        <dbReference type="PROSITE-ProRule" id="PRU00283"/>
    </source>
</evidence>
<feature type="compositionally biased region" description="Polar residues" evidence="7">
    <location>
        <begin position="2336"/>
        <end position="2348"/>
    </location>
</feature>
<gene>
    <name evidence="10" type="primary">STARD9</name>
</gene>
<feature type="coiled-coil region" evidence="6">
    <location>
        <begin position="3385"/>
        <end position="3423"/>
    </location>
</feature>
<evidence type="ECO:0008006" key="12">
    <source>
        <dbReference type="Google" id="ProtNLM"/>
    </source>
</evidence>
<feature type="region of interest" description="Disordered" evidence="7">
    <location>
        <begin position="3186"/>
        <end position="3221"/>
    </location>
</feature>
<dbReference type="GeneTree" id="ENSGT00940000162977"/>
<sequence length="3770" mass="418731">MANVKVAIRVRPLNARESVDGGRLAVQVEGNLVRIKKTKLDGRPDVPGDSREKFLEFGFDYCYWSVAPEEPHYASQEEVFQDLGVSVLAGASEGYNVCLFAYGQTGTGKTYTMMGAPDSMGLTPRICQGLFTSDDSFPEGHNSTRVEISFLEIYNERVRDLLRGGEQKKIPLRVREHPDKGPYVQDLSQHVVSDYKQAVELLEEGIANRITAATHVHDASSRSHAIFTIQYTQAILENNLPSEIVSKINLVDLAGSERADPHYCRDRLTEGSNINKSLVTLGIVISALAQNSQMSNSCQSINSVASEGDGGSIVGSHSSSLSGGGGGRRHCFIPYRDSVLTWLLKDSLGGNSKTIMIATVSPSCSSYNETLSTLRYAAHARNIVNKPRVNEDASVRLIRELRQEIDRLKSMLLSYEMQRNPSPSLSDERDGSLSDMVLQNELKVDQLTKDWSESWRDKKELLEQYSVDINRDRAGFLIHSLLPHLISLDRDILSTGVTFYHLREGITRIGPQDKLAEPQIVLQGGANCEIENHSGVVTLRPLPGSSCMVNDREVVGPCRLAQGSVVTLGGVHKFRFNHPAEAAALRERRRASEGTLSCNSGDLCAITSESRVEVEVVPGRTEDCEGKEPPLGQQCEEDQVRYVEEQRGYVECLRQEIHIEQRQAERDLEREQAHLRKQHIDIQQWILQENQRLAAITLELRETQEFGVQTDPTTAPILDSLLTHCSKGSKEGFGKSVPFPSKEVLDRKKVVQEELLRHHALRRAESQVRRKRLQYQLQRIAHKRHLLEAKRELQMLEKALPSDLDGPASPEQGWSSKSRGRQPDLRRHSFSSDLLSRLYPKHTPIFSHFLKKTRPSDLTFGSIGSRRWVSDECLPHERKRSRSNTFSSETGHSRQELGFRSSVCSSENHKSLVKNEALASSPCRERPEKKPLLPKRGLELTFKNSQNSSQSHQGTSSNVVVKEPGVTIRKCNSQTQKAPCKGLKNLPRGSSKGLENIRNVFLRSVGPGIKTALARIFRKPPSGLSCGARLTKPLAKTASRFLWKQNRGLVDTNMNRKKGMMKTTVSCEDLDQKTTSHSCKARQRKWHSAETLMSKTSMLKWVEKQHTLGLAGWEEYDGEEEESGGDHSDCDSSFSVDSLSSAYATALAEQLVQEEAIHSEADSEDSQMSKDSLAVDSRGIHDVSRPAQRLTQAVVSQSAVRDFPKSLIGKTMNLVSEITLTGEGVTDVSSETSVSGAASESLYQMQAVTESRCRDTASSPESGHVHITLTSRGSLNSCSAREPEDQLVLTDAWSSIDAAGSPSIPRETMLRRRLVFSHGVLDGRSNPSPISVDVSDCQSGFGVTRSHSSESSDCTEGECVGVEKQQFKVFTGDTNSLNLPDFQLNQTLAPHVMAQLSQEQMCCEGHFERLVSSQGLPVSIDSTGFHDNESRDFTSECSLCSSTKAPTFGGSIQDIPSTLEDERFNAPQMELLTLSPEVLFLGEADIKNCTDAGLSPHSPHFKSSMETLPKTKGEMGNKTYNVKSASNSLSEDNEHCNIDGEVIGIRDYEFSEISNTKDKSLEMLQKLENKATDQNCESKEQAFFSVSCKNSRKRNKGLQDSFIGILKIPKRSNGGDFLTSSTSQLNSQEVIWSDGKNNTSKLEDKQTSPSVHALKLNLDCKEGNFKQDASTLVEMSVALDVSQENTSLCSHKIVDTGGHKVPLFEEEAVIEKRIQVERDVERQIKRQDEKLISGSVENGRWGHHHADSNCISIDQRISEVVKEHTRMSAKYWDGDNSNSELDSESSPNMNVLPTCHSNKWDSPKDLHPIENHEAAGILRIITPDSTSQKPLICSERLSMDGTIDMTEVSHGRGFAHCESLTVMSANQASSITKDCVNVQDSSKTNVLSEFQLSQSIQWKDVSKYIDIREDNSQDISGFSIITLNDQASDNSGAASLTNNRHEIKLNLSLDSRQGQTQDINNPKPLKMRWSSGSNSTSETPKERSISQENIFERDVPFVNMENAITFIGNNNKQTVTQACSLQQTVIPRGTMSETLPSIDFALAKDTIVDSEHEIHKDQCKLTSTCSSGQLDLYFYHCHEAVELLSDEGGLQLTAENTEIHNDSRRLANNSQSVDSVKMVTVSQTEKKDRGLARARKELQRDTAYATNVSQDLPKSNCSSETQVDTIHKICVIVDPDHKKKHQRLKHDKCHVENWLKAQCNVVNFASNKTKDCQMAENENVSVTKTQLSPATRFDGSSEINTTDPSQKTQECSDVNRKILGDICRDIISKEKHTKTSKCPLLYQFTGSSVINCNKGKSKRFRRSKAHAPPSSSSNSTIKSSSDEEENISPRQHRSKSLSTRMIPGTQTKGKLEEINHCNSDAIHPSESQSPESIHNHNMEACATWNLGKYGKSNISVSLGQKAHYLKGQSAQALTMSSGLKETQMSHYTPKPQDSALHFASSDINPFVHQWKEQQSQRCYKNQLFGSAADITCKSPLPDATDKRIARCCSVDNGLNLQNCPFNSHLSTYANNKGLSSTLSSMEEYFKDQTSPKVHQEGHANQASGGDNQNQHRIQNVSVNSSCSDVPGGPGNSSGQVDEIMLVYCSEQESQCNRFQMPETHNTQDHSTQTSITQVTMTQTTIDHGDLQRNNCLRRSSTPVPMAQNNTKTGKETTTWASLQNMSEHLSKLIHNTSDLLGNIQGMRSGEQSPIRNVTSHLHSLKDCTKKPCSTQAAVDIGIQTEIIAVQDKMSSHQTQYTERPIAHEVNVIVKVIGSEVLNVSQDPLKNRQDNTIQSMPDLQINGCAYNQTSVLEPENCPPKIPSMATVVQHNNCLSPSIHHRSNECCIPKRLSSSKSLAVTATCNDLPEVLRPDSHNGLRRSDHGIGYRKQVSFTDRACSPILTVGPRSNSNKSNRSLLQSLKEQQHFEMQNRSKEYIMQGNECQSTPCLSFSGQETCMSFTKNDHMPGHNSFNQSGMSCDLSIIKSARLISLKNMSALSLSSPKGSDGSPESPSLSIDKYIQDERSVICQKDERSVICQKERESPRWSVPSVLSSNAVTTQNHNAVSQQEEKSISTFGHRLSYRRHSSECPLESYNGAYQPSPISDYAIQFQEDDMLSLAPSECNTDILLNINPVTQTFNFQPLSQQQDNPELPEDLPVHNKFTNWSGISQHPSDRGQANCSVNPAAHITTVHEAQRNQADWAALHSQESRCSRSPGYPFEKDVRPRLSLSPESSFPKDRKRREIERLRKEREQVMATVHLNMNPHPLTVELAEAKLHYGHGETDTLLKILASGGTKEKEPSAVPTKQQLYDRHRRSIDGLRLEREAHLQTCRRARSLSPGKHHSPQSPPQSRTPPQEAVSSRVSALPSRRRDYLQQLRQEVVESSRIPDPPRGEGHYPSEIEQLLRDYGRAREEARTEIARARERLRERTEQEKRRLQQQALSQVVKDDLRYRTRVSNSTLCTGSSLSLSSGPTSGYNSGYTAQLMDGSRPSLTLQATGVLDDGLNGLKVRSRPPICSSQTVKTQRAWLSAQDIRLEPGVSGSEPLISSNPPSPSGLRQRTASFGSASSISTAYQDLTSCLLGQAMAEVRLAGAGNMENLVNGKAAAGWRYHGVERGVQAFYKPSSSPSVHSFMGAVELERPLASLWSMVRDHSKIHLYQEAVRSAWTRPLDDCTQLVYLLTETSTCHLKQPRDFCCISTLSQQDELCVLAMQSVFEESLPRPNVEAVRGEMLPSAWVLQAITRHGREVVRVIYLLQVDLGSPSLPQRLLGTVARRQAAVLAELDSLFSL</sequence>
<feature type="domain" description="Kinesin motor" evidence="8">
    <location>
        <begin position="3"/>
        <end position="383"/>
    </location>
</feature>
<dbReference type="RefSeq" id="XP_010895579.3">
    <property type="nucleotide sequence ID" value="XM_010897277.4"/>
</dbReference>
<dbReference type="InterPro" id="IPR036961">
    <property type="entry name" value="Kinesin_motor_dom_sf"/>
</dbReference>
<evidence type="ECO:0000313" key="10">
    <source>
        <dbReference type="Ensembl" id="ENSELUP00000024191.3"/>
    </source>
</evidence>
<dbReference type="PANTHER" id="PTHR47117">
    <property type="entry name" value="STAR-RELATED LIPID TRANSFER PROTEIN 9"/>
    <property type="match status" value="1"/>
</dbReference>
<reference evidence="10" key="4">
    <citation type="submission" date="2025-09" db="UniProtKB">
        <authorList>
            <consortium name="Ensembl"/>
        </authorList>
    </citation>
    <scope>IDENTIFICATION</scope>
</reference>
<feature type="region of interest" description="Disordered" evidence="7">
    <location>
        <begin position="2526"/>
        <end position="2549"/>
    </location>
</feature>
<feature type="compositionally biased region" description="Basic and acidic residues" evidence="7">
    <location>
        <begin position="1979"/>
        <end position="1988"/>
    </location>
</feature>
<dbReference type="FunCoup" id="A0A3P8Z5U1">
    <property type="interactions" value="251"/>
</dbReference>
<dbReference type="PROSITE" id="PS50067">
    <property type="entry name" value="KINESIN_MOTOR_2"/>
    <property type="match status" value="1"/>
</dbReference>
<accession>A0A3P8Z5U1</accession>
<keyword evidence="4 5" id="KW-0505">Motor protein</keyword>
<dbReference type="GO" id="GO:0003777">
    <property type="term" value="F:microtubule motor activity"/>
    <property type="evidence" value="ECO:0007669"/>
    <property type="project" value="InterPro"/>
</dbReference>
<feature type="region of interest" description="Disordered" evidence="7">
    <location>
        <begin position="2296"/>
        <end position="2351"/>
    </location>
</feature>
<dbReference type="GO" id="GO:0008017">
    <property type="term" value="F:microtubule binding"/>
    <property type="evidence" value="ECO:0007669"/>
    <property type="project" value="InterPro"/>
</dbReference>
<reference evidence="11" key="1">
    <citation type="journal article" date="2014" name="PLoS ONE">
        <title>The genome and linkage map of the northern pike (Esox lucius): conserved synteny revealed between the salmonid sister group and the Neoteleostei.</title>
        <authorList>
            <person name="Rondeau E.B."/>
            <person name="Minkley D.R."/>
            <person name="Leong J.S."/>
            <person name="Messmer A.M."/>
            <person name="Jantzen J.R."/>
            <person name="von Schalburg K.R."/>
            <person name="Lemon C."/>
            <person name="Bird N.H."/>
            <person name="Koop B.F."/>
        </authorList>
    </citation>
    <scope>NUCLEOTIDE SEQUENCE</scope>
</reference>
<feature type="compositionally biased region" description="Low complexity" evidence="7">
    <location>
        <begin position="2310"/>
        <end position="2319"/>
    </location>
</feature>
<dbReference type="SUPFAM" id="SSF52540">
    <property type="entry name" value="P-loop containing nucleoside triphosphate hydrolases"/>
    <property type="match status" value="1"/>
</dbReference>
<reference evidence="10" key="3">
    <citation type="submission" date="2025-08" db="UniProtKB">
        <authorList>
            <consortium name="Ensembl"/>
        </authorList>
    </citation>
    <scope>IDENTIFICATION</scope>
</reference>
<dbReference type="InParanoid" id="A0A3P8Z5U1"/>
<feature type="compositionally biased region" description="Basic and acidic residues" evidence="7">
    <location>
        <begin position="3369"/>
        <end position="3379"/>
    </location>
</feature>
<feature type="region of interest" description="Disordered" evidence="7">
    <location>
        <begin position="3273"/>
        <end position="3292"/>
    </location>
</feature>
<dbReference type="Bgee" id="ENSELUG00000022972">
    <property type="expression patterns" value="Expressed in heart and 15 other cell types or tissues"/>
</dbReference>
<dbReference type="Pfam" id="PF00225">
    <property type="entry name" value="Kinesin"/>
    <property type="match status" value="1"/>
</dbReference>
<dbReference type="GO" id="GO:0005524">
    <property type="term" value="F:ATP binding"/>
    <property type="evidence" value="ECO:0007669"/>
    <property type="project" value="UniProtKB-UniRule"/>
</dbReference>
<feature type="region of interest" description="Disordered" evidence="7">
    <location>
        <begin position="915"/>
        <end position="935"/>
    </location>
</feature>
<organism evidence="10 11">
    <name type="scientific">Esox lucius</name>
    <name type="common">Northern pike</name>
    <dbReference type="NCBI Taxonomy" id="8010"/>
    <lineage>
        <taxon>Eukaryota</taxon>
        <taxon>Metazoa</taxon>
        <taxon>Chordata</taxon>
        <taxon>Craniata</taxon>
        <taxon>Vertebrata</taxon>
        <taxon>Euteleostomi</taxon>
        <taxon>Actinopterygii</taxon>
        <taxon>Neopterygii</taxon>
        <taxon>Teleostei</taxon>
        <taxon>Protacanthopterygii</taxon>
        <taxon>Esociformes</taxon>
        <taxon>Esocidae</taxon>
        <taxon>Esox</taxon>
    </lineage>
</organism>
<evidence type="ECO:0000256" key="6">
    <source>
        <dbReference type="SAM" id="Coils"/>
    </source>
</evidence>
<evidence type="ECO:0000256" key="1">
    <source>
        <dbReference type="ARBA" id="ARBA00022741"/>
    </source>
</evidence>
<dbReference type="InterPro" id="IPR008984">
    <property type="entry name" value="SMAD_FHA_dom_sf"/>
</dbReference>
<dbReference type="GO" id="GO:0008289">
    <property type="term" value="F:lipid binding"/>
    <property type="evidence" value="ECO:0007669"/>
    <property type="project" value="InterPro"/>
</dbReference>
<feature type="region of interest" description="Disordered" evidence="7">
    <location>
        <begin position="3312"/>
        <end position="3350"/>
    </location>
</feature>
<dbReference type="GO" id="GO:0007018">
    <property type="term" value="P:microtubule-based movement"/>
    <property type="evidence" value="ECO:0007669"/>
    <property type="project" value="InterPro"/>
</dbReference>
<keyword evidence="2 5" id="KW-0067">ATP-binding</keyword>
<feature type="compositionally biased region" description="Basic residues" evidence="7">
    <location>
        <begin position="2296"/>
        <end position="2305"/>
    </location>
</feature>
<evidence type="ECO:0000313" key="11">
    <source>
        <dbReference type="Proteomes" id="UP000265140"/>
    </source>
</evidence>
<feature type="compositionally biased region" description="Basic residues" evidence="7">
    <location>
        <begin position="3312"/>
        <end position="3324"/>
    </location>
</feature>
<feature type="region of interest" description="Disordered" evidence="7">
    <location>
        <begin position="3360"/>
        <end position="3379"/>
    </location>
</feature>
<evidence type="ECO:0000256" key="3">
    <source>
        <dbReference type="ARBA" id="ARBA00023054"/>
    </source>
</evidence>
<dbReference type="InterPro" id="IPR027417">
    <property type="entry name" value="P-loop_NTPase"/>
</dbReference>
<feature type="binding site" evidence="5">
    <location>
        <begin position="103"/>
        <end position="110"/>
    </location>
    <ligand>
        <name>ATP</name>
        <dbReference type="ChEBI" id="CHEBI:30616"/>
    </ligand>
</feature>
<dbReference type="Pfam" id="PF01852">
    <property type="entry name" value="START"/>
    <property type="match status" value="1"/>
</dbReference>
<evidence type="ECO:0000259" key="8">
    <source>
        <dbReference type="PROSITE" id="PS50067"/>
    </source>
</evidence>
<keyword evidence="11" id="KW-1185">Reference proteome</keyword>
<feature type="region of interest" description="Disordered" evidence="7">
    <location>
        <begin position="1158"/>
        <end position="1177"/>
    </location>
</feature>
<feature type="domain" description="START" evidence="9">
    <location>
        <begin position="3627"/>
        <end position="3750"/>
    </location>
</feature>
<dbReference type="Proteomes" id="UP000265140">
    <property type="component" value="Chromosome 15"/>
</dbReference>
<reference evidence="10" key="2">
    <citation type="submission" date="2020-02" db="EMBL/GenBank/DDBJ databases">
        <title>Esox lucius (northern pike) genome, fEsoLuc1, primary haplotype.</title>
        <authorList>
            <person name="Myers G."/>
            <person name="Karagic N."/>
            <person name="Meyer A."/>
            <person name="Pippel M."/>
            <person name="Reichard M."/>
            <person name="Winkler S."/>
            <person name="Tracey A."/>
            <person name="Sims Y."/>
            <person name="Howe K."/>
            <person name="Rhie A."/>
            <person name="Formenti G."/>
            <person name="Durbin R."/>
            <person name="Fedrigo O."/>
            <person name="Jarvis E.D."/>
        </authorList>
    </citation>
    <scope>NUCLEOTIDE SEQUENCE [LARGE SCALE GENOMIC DNA]</scope>
</reference>
<dbReference type="InterPro" id="IPR019821">
    <property type="entry name" value="Kinesin_motor_CS"/>
</dbReference>
<proteinExistence type="inferred from homology"/>
<feature type="region of interest" description="Disordered" evidence="7">
    <location>
        <begin position="3520"/>
        <end position="3542"/>
    </location>
</feature>
<dbReference type="PANTHER" id="PTHR47117:SF1">
    <property type="entry name" value="STAR-RELATED LIPID TRANSFER PROTEIN 9"/>
    <property type="match status" value="1"/>
</dbReference>
<dbReference type="Gene3D" id="3.30.530.20">
    <property type="match status" value="1"/>
</dbReference>
<protein>
    <recommendedName>
        <fullName evidence="12">Kinesin motor domain-containing protein</fullName>
    </recommendedName>
</protein>
<evidence type="ECO:0000256" key="7">
    <source>
        <dbReference type="SAM" id="MobiDB-lite"/>
    </source>
</evidence>
<feature type="region of interest" description="Disordered" evidence="7">
    <location>
        <begin position="1950"/>
        <end position="1988"/>
    </location>
</feature>
<feature type="region of interest" description="Disordered" evidence="7">
    <location>
        <begin position="801"/>
        <end position="826"/>
    </location>
</feature>
<dbReference type="InterPro" id="IPR001752">
    <property type="entry name" value="Kinesin_motor_dom"/>
</dbReference>
<dbReference type="Gene3D" id="3.40.850.10">
    <property type="entry name" value="Kinesin motor domain"/>
    <property type="match status" value="1"/>
</dbReference>
<feature type="region of interest" description="Disordered" evidence="7">
    <location>
        <begin position="1497"/>
        <end position="1516"/>
    </location>
</feature>
<dbReference type="Gene3D" id="2.60.200.20">
    <property type="match status" value="1"/>
</dbReference>
<name>A0A3P8Z5U1_ESOLU</name>
<feature type="compositionally biased region" description="Polar residues" evidence="7">
    <location>
        <begin position="1950"/>
        <end position="1960"/>
    </location>
</feature>
<dbReference type="OMA" id="IPTEAYW"/>
<dbReference type="InterPro" id="IPR002913">
    <property type="entry name" value="START_lipid-bd_dom"/>
</dbReference>
<evidence type="ECO:0000256" key="4">
    <source>
        <dbReference type="ARBA" id="ARBA00023175"/>
    </source>
</evidence>
<dbReference type="PROSITE" id="PS00411">
    <property type="entry name" value="KINESIN_MOTOR_1"/>
    <property type="match status" value="1"/>
</dbReference>
<dbReference type="GeneID" id="105026073"/>
<dbReference type="SUPFAM" id="SSF55961">
    <property type="entry name" value="Bet v1-like"/>
    <property type="match status" value="1"/>
</dbReference>
<evidence type="ECO:0000256" key="2">
    <source>
        <dbReference type="ARBA" id="ARBA00022840"/>
    </source>
</evidence>
<feature type="compositionally biased region" description="Polar residues" evidence="7">
    <location>
        <begin position="3526"/>
        <end position="3542"/>
    </location>
</feature>
<dbReference type="SMART" id="SM00129">
    <property type="entry name" value="KISc"/>
    <property type="match status" value="1"/>
</dbReference>
<keyword evidence="1 5" id="KW-0547">Nucleotide-binding</keyword>
<dbReference type="PRINTS" id="PR00380">
    <property type="entry name" value="KINESINHEAVY"/>
</dbReference>
<dbReference type="SUPFAM" id="SSF49879">
    <property type="entry name" value="SMAD/FHA domain"/>
    <property type="match status" value="1"/>
</dbReference>
<dbReference type="FunFam" id="3.40.850.10:FF:000021">
    <property type="entry name" value="kinesin-like protein KIF16B isoform X1"/>
    <property type="match status" value="1"/>
</dbReference>
<evidence type="ECO:0000259" key="9">
    <source>
        <dbReference type="PROSITE" id="PS50848"/>
    </source>
</evidence>